<dbReference type="PANTHER" id="PTHR11070:SF59">
    <property type="entry name" value="DNA 3'-5' HELICASE"/>
    <property type="match status" value="1"/>
</dbReference>
<evidence type="ECO:0000256" key="9">
    <source>
        <dbReference type="ARBA" id="ARBA00023125"/>
    </source>
</evidence>
<keyword evidence="4" id="KW-0227">DNA damage</keyword>
<keyword evidence="10" id="KW-0234">DNA repair</keyword>
<dbReference type="GO" id="GO:0000725">
    <property type="term" value="P:recombinational repair"/>
    <property type="evidence" value="ECO:0007669"/>
    <property type="project" value="TreeGrafter"/>
</dbReference>
<evidence type="ECO:0000256" key="8">
    <source>
        <dbReference type="ARBA" id="ARBA00022840"/>
    </source>
</evidence>
<keyword evidence="5 15" id="KW-0378">Hydrolase</keyword>
<comment type="similarity">
    <text evidence="1">Belongs to the helicase family. UvrD subfamily.</text>
</comment>
<dbReference type="Gene3D" id="3.90.320.10">
    <property type="match status" value="1"/>
</dbReference>
<dbReference type="PROSITE" id="PS51198">
    <property type="entry name" value="UVRD_HELICASE_ATP_BIND"/>
    <property type="match status" value="1"/>
</dbReference>
<dbReference type="OrthoDB" id="5240387at2"/>
<dbReference type="Pfam" id="PF12705">
    <property type="entry name" value="PDDEXK_1"/>
    <property type="match status" value="1"/>
</dbReference>
<evidence type="ECO:0000256" key="14">
    <source>
        <dbReference type="ARBA" id="ARBA00048988"/>
    </source>
</evidence>
<evidence type="ECO:0000256" key="11">
    <source>
        <dbReference type="ARBA" id="ARBA00023235"/>
    </source>
</evidence>
<evidence type="ECO:0000256" key="16">
    <source>
        <dbReference type="SAM" id="MobiDB-lite"/>
    </source>
</evidence>
<dbReference type="Gene3D" id="3.40.50.300">
    <property type="entry name" value="P-loop containing nucleotide triphosphate hydrolases"/>
    <property type="match status" value="2"/>
</dbReference>
<sequence>MSGQTWRLVRSGRAATAAPPELDEHQRAVVAHESGPLLVLAGPGTGKTTTIVEAVVDRVERRGVDPERVLVLTFSRKAAGELRERITARLRRTTRTPLALTFHSYAYALLRREAVLAGEEPPRLLTSPEQLVEIRRLLDGELEDGAPDWPSGMREILTTRGFAQELRDFLARATERGLDGDDLAELGRLHGRPDWVAAGGFLRRYHARFDVDPVLTLDYADLIGAAAALLADGAVRERERAAYDVVLVDEYQDTDPAQEALLRHLAGDGRDLIVVGDPDQSIYGFRGADVDAILDFPQRFRTRDGAPAPVIPLRVCRRMSPAILEATRRLAARLPVPPVKGHRDLIAARRDERDGPGEVKVLLAGSASQEAAVVADALRRAHLLQGVPWRRMAVLVRSAVRQLPPLRRALTSAGVPVMVAADELPLAAEPGVRPLLTLLKVAVNPAELDEATAEELLTGPLGGTDMIGVRRLRRALRIAEHAPIGSAPVAEAGDGPESEKEARLSGELLVAALKDVRELVRVEQHIAAPAERVGRLLATAREAVARGDTVEEVLWAVWEASGLAQRWSEQSMAGGPRGAQADRDLDAVVTLFDRASTFVDRMPKAGLEIFLEDLLSQEVAADTLADHAPEGDAVRILTAHRAKGLEWDVVVVAGVQEGVWPDLRLRGSLLGVAELVELSRGSALDTTSVTAATLASRLLAEERRLFYVAATRARRTLVVTAVGGEDTEERPSRFLEELAPGRVEEAGVDDRARWLTMPALVADLRQAVCDPNRPEPMRRAAARHLARLAEVGVPGAHPDDWYGLTPISDDRPLGWPDDVVRVSPSAVENFAKCGLRWLLETSVGAAGTSAAQGLGTIVHALAVLAASGLGGEETLGKRLDAIWHDLDFGGVWFNRKQRKVAEQMIGKFVRWHQQNPRELVALEEEFRAVVSEGVEIRGRVDRVERDGDGRAVIIDIKTGSAKPSDAELARHPQLGVYQLATLLGAFSRHGLTEPGGAALVHVGKAAGKNAKEQVQRALSDDDDPGWAKDLVDTVALGMSGPFFQARANDGCRTCAVRSSCPVSDEGGQVC</sequence>
<evidence type="ECO:0000256" key="6">
    <source>
        <dbReference type="ARBA" id="ARBA00022806"/>
    </source>
</evidence>
<feature type="domain" description="UvrD-like helicase C-terminal" evidence="18">
    <location>
        <begin position="321"/>
        <end position="644"/>
    </location>
</feature>
<evidence type="ECO:0000256" key="5">
    <source>
        <dbReference type="ARBA" id="ARBA00022801"/>
    </source>
</evidence>
<keyword evidence="8 15" id="KW-0067">ATP-binding</keyword>
<evidence type="ECO:0000256" key="2">
    <source>
        <dbReference type="ARBA" id="ARBA00022722"/>
    </source>
</evidence>
<dbReference type="InterPro" id="IPR014016">
    <property type="entry name" value="UvrD-like_ATP-bd"/>
</dbReference>
<dbReference type="InterPro" id="IPR011604">
    <property type="entry name" value="PDDEXK-like_dom_sf"/>
</dbReference>
<evidence type="ECO:0000256" key="12">
    <source>
        <dbReference type="ARBA" id="ARBA00034617"/>
    </source>
</evidence>
<evidence type="ECO:0000313" key="19">
    <source>
        <dbReference type="EMBL" id="SDQ44288.1"/>
    </source>
</evidence>
<dbReference type="EC" id="5.6.2.4" evidence="13"/>
<dbReference type="RefSeq" id="WP_093257673.1">
    <property type="nucleotide sequence ID" value="NZ_FNKK01000002.1"/>
</dbReference>
<comment type="catalytic activity">
    <reaction evidence="12">
        <text>Couples ATP hydrolysis with the unwinding of duplex DNA by translocating in the 3'-5' direction.</text>
        <dbReference type="EC" id="5.6.2.4"/>
    </reaction>
</comment>
<proteinExistence type="inferred from homology"/>
<dbReference type="Pfam" id="PF00580">
    <property type="entry name" value="UvrD-helicase"/>
    <property type="match status" value="1"/>
</dbReference>
<comment type="catalytic activity">
    <reaction evidence="14">
        <text>ATP + H2O = ADP + phosphate + H(+)</text>
        <dbReference type="Rhea" id="RHEA:13065"/>
        <dbReference type="ChEBI" id="CHEBI:15377"/>
        <dbReference type="ChEBI" id="CHEBI:15378"/>
        <dbReference type="ChEBI" id="CHEBI:30616"/>
        <dbReference type="ChEBI" id="CHEBI:43474"/>
        <dbReference type="ChEBI" id="CHEBI:456216"/>
        <dbReference type="EC" id="5.6.2.4"/>
    </reaction>
</comment>
<organism evidence="19 20">
    <name type="scientific">Thermostaphylospora chromogena</name>
    <dbReference type="NCBI Taxonomy" id="35622"/>
    <lineage>
        <taxon>Bacteria</taxon>
        <taxon>Bacillati</taxon>
        <taxon>Actinomycetota</taxon>
        <taxon>Actinomycetes</taxon>
        <taxon>Streptosporangiales</taxon>
        <taxon>Thermomonosporaceae</taxon>
        <taxon>Thermostaphylospora</taxon>
    </lineage>
</organism>
<evidence type="ECO:0000256" key="7">
    <source>
        <dbReference type="ARBA" id="ARBA00022839"/>
    </source>
</evidence>
<dbReference type="GO" id="GO:0005829">
    <property type="term" value="C:cytosol"/>
    <property type="evidence" value="ECO:0007669"/>
    <property type="project" value="TreeGrafter"/>
</dbReference>
<keyword evidence="3 15" id="KW-0547">Nucleotide-binding</keyword>
<dbReference type="CDD" id="cd17932">
    <property type="entry name" value="DEXQc_UvrD"/>
    <property type="match status" value="1"/>
</dbReference>
<dbReference type="GO" id="GO:0004527">
    <property type="term" value="F:exonuclease activity"/>
    <property type="evidence" value="ECO:0007669"/>
    <property type="project" value="UniProtKB-KW"/>
</dbReference>
<keyword evidence="9" id="KW-0238">DNA-binding</keyword>
<evidence type="ECO:0000256" key="15">
    <source>
        <dbReference type="PROSITE-ProRule" id="PRU00560"/>
    </source>
</evidence>
<evidence type="ECO:0000313" key="20">
    <source>
        <dbReference type="Proteomes" id="UP000217103"/>
    </source>
</evidence>
<dbReference type="AlphaFoldDB" id="A0A1H1AX43"/>
<evidence type="ECO:0000256" key="3">
    <source>
        <dbReference type="ARBA" id="ARBA00022741"/>
    </source>
</evidence>
<evidence type="ECO:0000256" key="13">
    <source>
        <dbReference type="ARBA" id="ARBA00034808"/>
    </source>
</evidence>
<dbReference type="PROSITE" id="PS51217">
    <property type="entry name" value="UVRD_HELICASE_CTER"/>
    <property type="match status" value="1"/>
</dbReference>
<dbReference type="InterPro" id="IPR014017">
    <property type="entry name" value="DNA_helicase_UvrD-like_C"/>
</dbReference>
<dbReference type="InterPro" id="IPR000212">
    <property type="entry name" value="DNA_helicase_UvrD/REP"/>
</dbReference>
<dbReference type="InterPro" id="IPR013986">
    <property type="entry name" value="DExx_box_DNA_helicase_dom_sf"/>
</dbReference>
<dbReference type="EMBL" id="FNKK01000002">
    <property type="protein sequence ID" value="SDQ44288.1"/>
    <property type="molecule type" value="Genomic_DNA"/>
</dbReference>
<dbReference type="GO" id="GO:0005524">
    <property type="term" value="F:ATP binding"/>
    <property type="evidence" value="ECO:0007669"/>
    <property type="project" value="UniProtKB-UniRule"/>
</dbReference>
<dbReference type="Pfam" id="PF13361">
    <property type="entry name" value="UvrD_C"/>
    <property type="match status" value="1"/>
</dbReference>
<gene>
    <name evidence="19" type="ORF">SAMN04489764_0695</name>
</gene>
<evidence type="ECO:0000256" key="1">
    <source>
        <dbReference type="ARBA" id="ARBA00009922"/>
    </source>
</evidence>
<dbReference type="GO" id="GO:0003677">
    <property type="term" value="F:DNA binding"/>
    <property type="evidence" value="ECO:0007669"/>
    <property type="project" value="UniProtKB-KW"/>
</dbReference>
<evidence type="ECO:0000259" key="18">
    <source>
        <dbReference type="PROSITE" id="PS51217"/>
    </source>
</evidence>
<evidence type="ECO:0000259" key="17">
    <source>
        <dbReference type="PROSITE" id="PS51198"/>
    </source>
</evidence>
<dbReference type="Proteomes" id="UP000217103">
    <property type="component" value="Unassembled WGS sequence"/>
</dbReference>
<keyword evidence="6 15" id="KW-0347">Helicase</keyword>
<protein>
    <recommendedName>
        <fullName evidence="13">DNA 3'-5' helicase</fullName>
        <ecNumber evidence="13">5.6.2.4</ecNumber>
    </recommendedName>
</protein>
<dbReference type="Gene3D" id="1.10.10.160">
    <property type="match status" value="1"/>
</dbReference>
<dbReference type="GO" id="GO:0033202">
    <property type="term" value="C:DNA helicase complex"/>
    <property type="evidence" value="ECO:0007669"/>
    <property type="project" value="TreeGrafter"/>
</dbReference>
<name>A0A1H1AX43_9ACTN</name>
<dbReference type="InterPro" id="IPR038726">
    <property type="entry name" value="PDDEXK_AddAB-type"/>
</dbReference>
<feature type="region of interest" description="Disordered" evidence="16">
    <location>
        <begin position="1"/>
        <end position="21"/>
    </location>
</feature>
<evidence type="ECO:0000256" key="10">
    <source>
        <dbReference type="ARBA" id="ARBA00023204"/>
    </source>
</evidence>
<dbReference type="STRING" id="35622.SAMN04489764_0695"/>
<reference evidence="19 20" key="1">
    <citation type="submission" date="2016-10" db="EMBL/GenBank/DDBJ databases">
        <authorList>
            <person name="de Groot N.N."/>
        </authorList>
    </citation>
    <scope>NUCLEOTIDE SEQUENCE [LARGE SCALE GENOMIC DNA]</scope>
    <source>
        <strain evidence="19 20">DSM 43794</strain>
    </source>
</reference>
<dbReference type="GO" id="GO:0043138">
    <property type="term" value="F:3'-5' DNA helicase activity"/>
    <property type="evidence" value="ECO:0007669"/>
    <property type="project" value="UniProtKB-EC"/>
</dbReference>
<feature type="binding site" evidence="15">
    <location>
        <begin position="41"/>
        <end position="48"/>
    </location>
    <ligand>
        <name>ATP</name>
        <dbReference type="ChEBI" id="CHEBI:30616"/>
    </ligand>
</feature>
<keyword evidence="2" id="KW-0540">Nuclease</keyword>
<accession>A0A1H1AX43</accession>
<evidence type="ECO:0000256" key="4">
    <source>
        <dbReference type="ARBA" id="ARBA00022763"/>
    </source>
</evidence>
<dbReference type="PANTHER" id="PTHR11070">
    <property type="entry name" value="UVRD / RECB / PCRA DNA HELICASE FAMILY MEMBER"/>
    <property type="match status" value="1"/>
</dbReference>
<dbReference type="SUPFAM" id="SSF52540">
    <property type="entry name" value="P-loop containing nucleoside triphosphate hydrolases"/>
    <property type="match status" value="1"/>
</dbReference>
<dbReference type="Gene3D" id="1.10.486.10">
    <property type="entry name" value="PCRA, domain 4"/>
    <property type="match status" value="1"/>
</dbReference>
<dbReference type="InterPro" id="IPR027417">
    <property type="entry name" value="P-loop_NTPase"/>
</dbReference>
<keyword evidence="20" id="KW-1185">Reference proteome</keyword>
<keyword evidence="7" id="KW-0269">Exonuclease</keyword>
<feature type="domain" description="UvrD-like helicase ATP-binding" evidence="17">
    <location>
        <begin position="20"/>
        <end position="320"/>
    </location>
</feature>
<keyword evidence="11" id="KW-0413">Isomerase</keyword>